<keyword evidence="1" id="KW-0813">Transport</keyword>
<sequence length="98" mass="10863">MSSLQLVEYRKKSYKVALDLEEASQRREDDLEEVRHSKCDETLLNKFLQSKLLFSDASQTHGNGVDTLEMAVAKAGFEHTECKDEAAAAALAISKGCL</sequence>
<dbReference type="GO" id="GO:0061608">
    <property type="term" value="F:nuclear import signal receptor activity"/>
    <property type="evidence" value="ECO:0007669"/>
    <property type="project" value="InterPro"/>
</dbReference>
<feature type="domain" description="IBB" evidence="2">
    <location>
        <begin position="1"/>
        <end position="60"/>
    </location>
</feature>
<dbReference type="Proteomes" id="UP000823749">
    <property type="component" value="Chromosome 13"/>
</dbReference>
<gene>
    <name evidence="3" type="ORF">RHGRI_035598</name>
</gene>
<evidence type="ECO:0000313" key="4">
    <source>
        <dbReference type="Proteomes" id="UP000823749"/>
    </source>
</evidence>
<dbReference type="InterPro" id="IPR002652">
    <property type="entry name" value="Importin-a_IBB"/>
</dbReference>
<proteinExistence type="predicted"/>
<reference evidence="3 4" key="1">
    <citation type="submission" date="2020-08" db="EMBL/GenBank/DDBJ databases">
        <title>Plant Genome Project.</title>
        <authorList>
            <person name="Zhang R.-G."/>
        </authorList>
    </citation>
    <scope>NUCLEOTIDE SEQUENCE [LARGE SCALE GENOMIC DNA]</scope>
    <source>
        <strain evidence="3">WSP0</strain>
        <tissue evidence="3">Leaf</tissue>
    </source>
</reference>
<comment type="caution">
    <text evidence="3">The sequence shown here is derived from an EMBL/GenBank/DDBJ whole genome shotgun (WGS) entry which is preliminary data.</text>
</comment>
<evidence type="ECO:0000313" key="3">
    <source>
        <dbReference type="EMBL" id="KAG5514247.1"/>
    </source>
</evidence>
<keyword evidence="4" id="KW-1185">Reference proteome</keyword>
<protein>
    <recommendedName>
        <fullName evidence="2">IBB domain-containing protein</fullName>
    </recommendedName>
</protein>
<dbReference type="PROSITE" id="PS51214">
    <property type="entry name" value="IBB"/>
    <property type="match status" value="1"/>
</dbReference>
<evidence type="ECO:0000256" key="1">
    <source>
        <dbReference type="PROSITE-ProRule" id="PRU00561"/>
    </source>
</evidence>
<accession>A0AAV6HMR0</accession>
<name>A0AAV6HMR0_9ERIC</name>
<dbReference type="GO" id="GO:0006606">
    <property type="term" value="P:protein import into nucleus"/>
    <property type="evidence" value="ECO:0007669"/>
    <property type="project" value="InterPro"/>
</dbReference>
<dbReference type="EMBL" id="JACTNZ010000013">
    <property type="protein sequence ID" value="KAG5514247.1"/>
    <property type="molecule type" value="Genomic_DNA"/>
</dbReference>
<dbReference type="AlphaFoldDB" id="A0AAV6HMR0"/>
<evidence type="ECO:0000259" key="2">
    <source>
        <dbReference type="PROSITE" id="PS51214"/>
    </source>
</evidence>
<organism evidence="3 4">
    <name type="scientific">Rhododendron griersonianum</name>
    <dbReference type="NCBI Taxonomy" id="479676"/>
    <lineage>
        <taxon>Eukaryota</taxon>
        <taxon>Viridiplantae</taxon>
        <taxon>Streptophyta</taxon>
        <taxon>Embryophyta</taxon>
        <taxon>Tracheophyta</taxon>
        <taxon>Spermatophyta</taxon>
        <taxon>Magnoliopsida</taxon>
        <taxon>eudicotyledons</taxon>
        <taxon>Gunneridae</taxon>
        <taxon>Pentapetalae</taxon>
        <taxon>asterids</taxon>
        <taxon>Ericales</taxon>
        <taxon>Ericaceae</taxon>
        <taxon>Ericoideae</taxon>
        <taxon>Rhodoreae</taxon>
        <taxon>Rhododendron</taxon>
    </lineage>
</organism>